<dbReference type="Gene3D" id="3.40.630.30">
    <property type="match status" value="1"/>
</dbReference>
<feature type="domain" description="N-acetyltransferase" evidence="1">
    <location>
        <begin position="131"/>
        <end position="270"/>
    </location>
</feature>
<sequence length="270" mass="29935">MLKSFGLGDRIFERASFIADEVSYNLVFRICDSPQAVSLKSEDDTLLWAWTAPHHAWLWMDGGVAEKRRDALFREVIASIDGELPGINGKPAVAELFARLFASAKGLVYREHMRLEAYECPAARKPTGVEGRIRQARIADMMTVATFMAGFSEGAYGVAVTPESQLSGAEGLIANGDLYFWLEDDGTPVSMANIAHRSAKHARINAVYTPIEYRRRGYAGAVVAALCGRLEKERLMPMLYADLANPASNQAYRNVGFVERGWIAEYKFIS</sequence>
<evidence type="ECO:0000313" key="2">
    <source>
        <dbReference type="EMBL" id="MFC5468953.1"/>
    </source>
</evidence>
<name>A0ABW0LWI0_9BACL</name>
<dbReference type="Pfam" id="PF00583">
    <property type="entry name" value="Acetyltransf_1"/>
    <property type="match status" value="1"/>
</dbReference>
<proteinExistence type="predicted"/>
<dbReference type="InterPro" id="IPR016181">
    <property type="entry name" value="Acyl_CoA_acyltransferase"/>
</dbReference>
<accession>A0ABW0LWI0</accession>
<dbReference type="EMBL" id="JBHSMH010000022">
    <property type="protein sequence ID" value="MFC5468953.1"/>
    <property type="molecule type" value="Genomic_DNA"/>
</dbReference>
<gene>
    <name evidence="2" type="ORF">ACFPPD_09480</name>
</gene>
<dbReference type="RefSeq" id="WP_209748908.1">
    <property type="nucleotide sequence ID" value="NZ_JBHSMH010000022.1"/>
</dbReference>
<dbReference type="Proteomes" id="UP001596105">
    <property type="component" value="Unassembled WGS sequence"/>
</dbReference>
<dbReference type="SUPFAM" id="SSF55729">
    <property type="entry name" value="Acyl-CoA N-acyltransferases (Nat)"/>
    <property type="match status" value="1"/>
</dbReference>
<keyword evidence="3" id="KW-1185">Reference proteome</keyword>
<dbReference type="InterPro" id="IPR000182">
    <property type="entry name" value="GNAT_dom"/>
</dbReference>
<evidence type="ECO:0000313" key="3">
    <source>
        <dbReference type="Proteomes" id="UP001596105"/>
    </source>
</evidence>
<comment type="caution">
    <text evidence="2">The sequence shown here is derived from an EMBL/GenBank/DDBJ whole genome shotgun (WGS) entry which is preliminary data.</text>
</comment>
<dbReference type="PROSITE" id="PS51186">
    <property type="entry name" value="GNAT"/>
    <property type="match status" value="1"/>
</dbReference>
<organism evidence="2 3">
    <name type="scientific">Cohnella suwonensis</name>
    <dbReference type="NCBI Taxonomy" id="696072"/>
    <lineage>
        <taxon>Bacteria</taxon>
        <taxon>Bacillati</taxon>
        <taxon>Bacillota</taxon>
        <taxon>Bacilli</taxon>
        <taxon>Bacillales</taxon>
        <taxon>Paenibacillaceae</taxon>
        <taxon>Cohnella</taxon>
    </lineage>
</organism>
<evidence type="ECO:0000259" key="1">
    <source>
        <dbReference type="PROSITE" id="PS51186"/>
    </source>
</evidence>
<protein>
    <submittedName>
        <fullName evidence="2">GNAT family N-acetyltransferase</fullName>
    </submittedName>
</protein>
<reference evidence="3" key="1">
    <citation type="journal article" date="2019" name="Int. J. Syst. Evol. Microbiol.">
        <title>The Global Catalogue of Microorganisms (GCM) 10K type strain sequencing project: providing services to taxonomists for standard genome sequencing and annotation.</title>
        <authorList>
            <consortium name="The Broad Institute Genomics Platform"/>
            <consortium name="The Broad Institute Genome Sequencing Center for Infectious Disease"/>
            <person name="Wu L."/>
            <person name="Ma J."/>
        </authorList>
    </citation>
    <scope>NUCLEOTIDE SEQUENCE [LARGE SCALE GENOMIC DNA]</scope>
    <source>
        <strain evidence="3">CCUG 57113</strain>
    </source>
</reference>